<keyword evidence="2" id="KW-0808">Transferase</keyword>
<comment type="caution">
    <text evidence="2">The sequence shown here is derived from an EMBL/GenBank/DDBJ whole genome shotgun (WGS) entry which is preliminary data.</text>
</comment>
<evidence type="ECO:0000313" key="3">
    <source>
        <dbReference type="Proteomes" id="UP000031364"/>
    </source>
</evidence>
<dbReference type="Gene3D" id="3.40.50.150">
    <property type="entry name" value="Vaccinia Virus protein VP39"/>
    <property type="match status" value="1"/>
</dbReference>
<protein>
    <submittedName>
        <fullName evidence="2">Methyltransferase</fullName>
    </submittedName>
</protein>
<evidence type="ECO:0000313" key="2">
    <source>
        <dbReference type="EMBL" id="KIA66305.1"/>
    </source>
</evidence>
<dbReference type="Pfam" id="PF08242">
    <property type="entry name" value="Methyltransf_12"/>
    <property type="match status" value="1"/>
</dbReference>
<accession>A0ABR4ZM60</accession>
<dbReference type="InterPro" id="IPR013217">
    <property type="entry name" value="Methyltransf_12"/>
</dbReference>
<dbReference type="EMBL" id="JNFP01000003">
    <property type="protein sequence ID" value="KIA66305.1"/>
    <property type="molecule type" value="Genomic_DNA"/>
</dbReference>
<reference evidence="2 3" key="1">
    <citation type="journal article" date="2014" name="Int. J. Syst. Evol. Microbiol.">
        <title>Nocardia vulneris sp. nov., isolated from wounds of human patients in North America.</title>
        <authorList>
            <person name="Lasker B.A."/>
            <person name="Bell M."/>
            <person name="Klenk H.P."/>
            <person name="Sproer C."/>
            <person name="Schumann C."/>
            <person name="Schumann P."/>
            <person name="Brown J.M."/>
        </authorList>
    </citation>
    <scope>NUCLEOTIDE SEQUENCE [LARGE SCALE GENOMIC DNA]</scope>
    <source>
        <strain evidence="2 3">W9851</strain>
    </source>
</reference>
<proteinExistence type="predicted"/>
<keyword evidence="3" id="KW-1185">Reference proteome</keyword>
<dbReference type="CDD" id="cd02440">
    <property type="entry name" value="AdoMet_MTases"/>
    <property type="match status" value="1"/>
</dbReference>
<gene>
    <name evidence="2" type="ORF">FG87_03895</name>
</gene>
<dbReference type="GO" id="GO:0008168">
    <property type="term" value="F:methyltransferase activity"/>
    <property type="evidence" value="ECO:0007669"/>
    <property type="project" value="UniProtKB-KW"/>
</dbReference>
<dbReference type="RefSeq" id="WP_043664690.1">
    <property type="nucleotide sequence ID" value="NZ_BDCI01000023.1"/>
</dbReference>
<sequence>MADDRRFGWMVEVMGVRPTDLILEIGPGSSNSLAYLAARATDGRVVGIDRSATAIGRATKTHAALVGSGQVRLVQASLTDLDPARFLAEHACGAAGFDKILAVNVNTFWTKRPVAELALLRRLLAPGGTLCLFYGYGTPEAESTSPKPPPGKLRDHLADAAFAVRVITAGDLLGVLATPA</sequence>
<name>A0ABR4ZM60_9NOCA</name>
<organism evidence="2 3">
    <name type="scientific">Nocardia vulneris</name>
    <dbReference type="NCBI Taxonomy" id="1141657"/>
    <lineage>
        <taxon>Bacteria</taxon>
        <taxon>Bacillati</taxon>
        <taxon>Actinomycetota</taxon>
        <taxon>Actinomycetes</taxon>
        <taxon>Mycobacteriales</taxon>
        <taxon>Nocardiaceae</taxon>
        <taxon>Nocardia</taxon>
    </lineage>
</organism>
<dbReference type="SUPFAM" id="SSF53335">
    <property type="entry name" value="S-adenosyl-L-methionine-dependent methyltransferases"/>
    <property type="match status" value="1"/>
</dbReference>
<keyword evidence="2" id="KW-0489">Methyltransferase</keyword>
<dbReference type="InterPro" id="IPR029063">
    <property type="entry name" value="SAM-dependent_MTases_sf"/>
</dbReference>
<feature type="domain" description="Methyltransferase type 12" evidence="1">
    <location>
        <begin position="23"/>
        <end position="130"/>
    </location>
</feature>
<dbReference type="Proteomes" id="UP000031364">
    <property type="component" value="Unassembled WGS sequence"/>
</dbReference>
<dbReference type="GO" id="GO:0032259">
    <property type="term" value="P:methylation"/>
    <property type="evidence" value="ECO:0007669"/>
    <property type="project" value="UniProtKB-KW"/>
</dbReference>
<evidence type="ECO:0000259" key="1">
    <source>
        <dbReference type="Pfam" id="PF08242"/>
    </source>
</evidence>